<comment type="caution">
    <text evidence="12">The sequence shown here is derived from an EMBL/GenBank/DDBJ whole genome shotgun (WGS) entry which is preliminary data.</text>
</comment>
<comment type="similarity">
    <text evidence="1">Belongs to the ABC transporter superfamily. ABCD family. Peroxisomal fatty acyl CoA transporter (TC 3.A.1.203) subfamily.</text>
</comment>
<protein>
    <submittedName>
        <fullName evidence="12">ABC transporter ATP-binding</fullName>
    </submittedName>
</protein>
<dbReference type="STRING" id="554055.A0A2P6V8X9"/>
<dbReference type="GO" id="GO:0140359">
    <property type="term" value="F:ABC-type transporter activity"/>
    <property type="evidence" value="ECO:0007669"/>
    <property type="project" value="InterPro"/>
</dbReference>
<keyword evidence="13" id="KW-1185">Reference proteome</keyword>
<dbReference type="PANTHER" id="PTHR11384">
    <property type="entry name" value="ATP-BINDING CASSETTE, SUB-FAMILY D MEMBER"/>
    <property type="match status" value="1"/>
</dbReference>
<keyword evidence="2" id="KW-0813">Transport</keyword>
<feature type="compositionally biased region" description="Low complexity" evidence="8">
    <location>
        <begin position="469"/>
        <end position="485"/>
    </location>
</feature>
<evidence type="ECO:0000313" key="12">
    <source>
        <dbReference type="EMBL" id="PSC70542.1"/>
    </source>
</evidence>
<feature type="domain" description="ABC transporter" evidence="10">
    <location>
        <begin position="377"/>
        <end position="688"/>
    </location>
</feature>
<dbReference type="InterPro" id="IPR036640">
    <property type="entry name" value="ABC1_TM_sf"/>
</dbReference>
<dbReference type="InterPro" id="IPR017871">
    <property type="entry name" value="ABC_transporter-like_CS"/>
</dbReference>
<keyword evidence="7 9" id="KW-0472">Membrane</keyword>
<name>A0A2P6V8X9_9CHLO</name>
<feature type="region of interest" description="Disordered" evidence="8">
    <location>
        <begin position="469"/>
        <end position="523"/>
    </location>
</feature>
<keyword evidence="4" id="KW-0547">Nucleotide-binding</keyword>
<evidence type="ECO:0000259" key="11">
    <source>
        <dbReference type="PROSITE" id="PS50929"/>
    </source>
</evidence>
<evidence type="ECO:0000256" key="5">
    <source>
        <dbReference type="ARBA" id="ARBA00022840"/>
    </source>
</evidence>
<dbReference type="GO" id="GO:0016887">
    <property type="term" value="F:ATP hydrolysis activity"/>
    <property type="evidence" value="ECO:0007669"/>
    <property type="project" value="InterPro"/>
</dbReference>
<dbReference type="GO" id="GO:0005524">
    <property type="term" value="F:ATP binding"/>
    <property type="evidence" value="ECO:0007669"/>
    <property type="project" value="UniProtKB-KW"/>
</dbReference>
<dbReference type="Pfam" id="PF06472">
    <property type="entry name" value="ABC_membrane_2"/>
    <property type="match status" value="1"/>
</dbReference>
<dbReference type="CDD" id="cd03223">
    <property type="entry name" value="ABCD_peroxisomal_ALDP"/>
    <property type="match status" value="1"/>
</dbReference>
<feature type="transmembrane region" description="Helical" evidence="9">
    <location>
        <begin position="95"/>
        <end position="115"/>
    </location>
</feature>
<evidence type="ECO:0000256" key="1">
    <source>
        <dbReference type="ARBA" id="ARBA00008575"/>
    </source>
</evidence>
<dbReference type="AlphaFoldDB" id="A0A2P6V8X9"/>
<dbReference type="PROSITE" id="PS50929">
    <property type="entry name" value="ABC_TM1F"/>
    <property type="match status" value="1"/>
</dbReference>
<keyword evidence="5 12" id="KW-0067">ATP-binding</keyword>
<dbReference type="Proteomes" id="UP000239649">
    <property type="component" value="Unassembled WGS sequence"/>
</dbReference>
<accession>A0A2P6V8X9</accession>
<organism evidence="12 13">
    <name type="scientific">Micractinium conductrix</name>
    <dbReference type="NCBI Taxonomy" id="554055"/>
    <lineage>
        <taxon>Eukaryota</taxon>
        <taxon>Viridiplantae</taxon>
        <taxon>Chlorophyta</taxon>
        <taxon>core chlorophytes</taxon>
        <taxon>Trebouxiophyceae</taxon>
        <taxon>Chlorellales</taxon>
        <taxon>Chlorellaceae</taxon>
        <taxon>Chlorella clade</taxon>
        <taxon>Micractinium</taxon>
    </lineage>
</organism>
<evidence type="ECO:0000256" key="4">
    <source>
        <dbReference type="ARBA" id="ARBA00022741"/>
    </source>
</evidence>
<feature type="domain" description="ABC transmembrane type-1" evidence="11">
    <location>
        <begin position="52"/>
        <end position="341"/>
    </location>
</feature>
<evidence type="ECO:0000256" key="2">
    <source>
        <dbReference type="ARBA" id="ARBA00022448"/>
    </source>
</evidence>
<evidence type="ECO:0000256" key="6">
    <source>
        <dbReference type="ARBA" id="ARBA00022989"/>
    </source>
</evidence>
<reference evidence="12 13" key="1">
    <citation type="journal article" date="2018" name="Plant J.">
        <title>Genome sequences of Chlorella sorokiniana UTEX 1602 and Micractinium conductrix SAG 241.80: implications to maltose excretion by a green alga.</title>
        <authorList>
            <person name="Arriola M.B."/>
            <person name="Velmurugan N."/>
            <person name="Zhang Y."/>
            <person name="Plunkett M.H."/>
            <person name="Hondzo H."/>
            <person name="Barney B.M."/>
        </authorList>
    </citation>
    <scope>NUCLEOTIDE SEQUENCE [LARGE SCALE GENOMIC DNA]</scope>
    <source>
        <strain evidence="12 13">SAG 241.80</strain>
    </source>
</reference>
<evidence type="ECO:0000259" key="10">
    <source>
        <dbReference type="PROSITE" id="PS50893"/>
    </source>
</evidence>
<dbReference type="EMBL" id="LHPF02000019">
    <property type="protein sequence ID" value="PSC70542.1"/>
    <property type="molecule type" value="Genomic_DNA"/>
</dbReference>
<dbReference type="SMART" id="SM00382">
    <property type="entry name" value="AAA"/>
    <property type="match status" value="1"/>
</dbReference>
<evidence type="ECO:0000256" key="9">
    <source>
        <dbReference type="SAM" id="Phobius"/>
    </source>
</evidence>
<dbReference type="Pfam" id="PF00005">
    <property type="entry name" value="ABC_tran"/>
    <property type="match status" value="2"/>
</dbReference>
<keyword evidence="3 9" id="KW-0812">Transmembrane</keyword>
<dbReference type="OrthoDB" id="422637at2759"/>
<evidence type="ECO:0000313" key="13">
    <source>
        <dbReference type="Proteomes" id="UP000239649"/>
    </source>
</evidence>
<evidence type="ECO:0000256" key="8">
    <source>
        <dbReference type="SAM" id="MobiDB-lite"/>
    </source>
</evidence>
<sequence length="688" mass="74420">MNKTALQTVLVPTAAMTSVGATQASDFRIVLARWIGVARLWWRCPTEKRRAWLYTAACAGLSLANVLFLLYISYVQNAFQSALSEKDEAGYFKAVLRFLGIIVVAAPFFALTDYVDSCLTVAWRSWLTQHLIRSYFAGHAYFKLKLDPAAIDNPDQRICDDVRAYTATSVSLSITIARKALTCVAFAGLLWSLAPRLAVFLIFYAVAGTWVTVAGFGRRLMHLIYSVLQQEADLRFALVHVRENAESIAFYSGDQREAELARTRLARVIATIFGKVRWEAYLSLWQNTYVYATILLPSLLLYKRYFAGELRFGDLSQAGFAFHTIERALSFIVTRLSDLSQLAAQTDRLDALLATLVAQAEGVPGGVVRKPSTDGSVALEKLTLSTPHGEMLVAKDLSLTLAPGQSLLIVGASGVGKTSLMRAVAGLWSTGSGTIAAPTDMFFLPQRPYMPLGTLRDQLTFPDSYATTAGPSRAAASSKSGAAADGLGGGSSGAGHRRRSGDDGDSGSGDEERGQELAAGGSRRLAILRGNTSSYRRLSSARGEARPDGGARGMLSLDSGGAASTAQDAELRELLETVCLPNLLARVGGLDADADWAHMLSLGEQQRISLARLLYHKPAVAFLDEATSALDTATERALYTQLQQHCRCYISIAHRRQLAAFHTHVLEATGGGAWVLHDATAYLQSLQD</sequence>
<gene>
    <name evidence="12" type="ORF">C2E20_5986</name>
</gene>
<feature type="transmembrane region" description="Helical" evidence="9">
    <location>
        <begin position="51"/>
        <end position="74"/>
    </location>
</feature>
<dbReference type="Gene3D" id="1.20.1560.10">
    <property type="entry name" value="ABC transporter type 1, transmembrane domain"/>
    <property type="match status" value="1"/>
</dbReference>
<dbReference type="InterPro" id="IPR050835">
    <property type="entry name" value="ABC_transporter_sub-D"/>
</dbReference>
<dbReference type="InterPro" id="IPR003593">
    <property type="entry name" value="AAA+_ATPase"/>
</dbReference>
<dbReference type="SUPFAM" id="SSF52540">
    <property type="entry name" value="P-loop containing nucleoside triphosphate hydrolases"/>
    <property type="match status" value="1"/>
</dbReference>
<feature type="region of interest" description="Disordered" evidence="8">
    <location>
        <begin position="536"/>
        <end position="559"/>
    </location>
</feature>
<dbReference type="GO" id="GO:0016020">
    <property type="term" value="C:membrane"/>
    <property type="evidence" value="ECO:0007669"/>
    <property type="project" value="InterPro"/>
</dbReference>
<dbReference type="PROSITE" id="PS00211">
    <property type="entry name" value="ABC_TRANSPORTER_1"/>
    <property type="match status" value="1"/>
</dbReference>
<keyword evidence="6 9" id="KW-1133">Transmembrane helix</keyword>
<dbReference type="InterPro" id="IPR003439">
    <property type="entry name" value="ABC_transporter-like_ATP-bd"/>
</dbReference>
<evidence type="ECO:0000256" key="7">
    <source>
        <dbReference type="ARBA" id="ARBA00023136"/>
    </source>
</evidence>
<evidence type="ECO:0000256" key="3">
    <source>
        <dbReference type="ARBA" id="ARBA00022692"/>
    </source>
</evidence>
<dbReference type="InterPro" id="IPR027417">
    <property type="entry name" value="P-loop_NTPase"/>
</dbReference>
<feature type="transmembrane region" description="Helical" evidence="9">
    <location>
        <begin position="197"/>
        <end position="216"/>
    </location>
</feature>
<dbReference type="PANTHER" id="PTHR11384:SF55">
    <property type="entry name" value="ATP-BINDING CASSETTE TRANSPORTER"/>
    <property type="match status" value="1"/>
</dbReference>
<dbReference type="SUPFAM" id="SSF90123">
    <property type="entry name" value="ABC transporter transmembrane region"/>
    <property type="match status" value="1"/>
</dbReference>
<dbReference type="Gene3D" id="3.40.50.300">
    <property type="entry name" value="P-loop containing nucleotide triphosphate hydrolases"/>
    <property type="match status" value="2"/>
</dbReference>
<dbReference type="PROSITE" id="PS50893">
    <property type="entry name" value="ABC_TRANSPORTER_2"/>
    <property type="match status" value="1"/>
</dbReference>
<proteinExistence type="inferred from homology"/>
<dbReference type="InterPro" id="IPR011527">
    <property type="entry name" value="ABC1_TM_dom"/>
</dbReference>